<evidence type="ECO:0000313" key="4">
    <source>
        <dbReference type="Proteomes" id="UP000249254"/>
    </source>
</evidence>
<dbReference type="InterPro" id="IPR010131">
    <property type="entry name" value="MdtP/NodT-like"/>
</dbReference>
<reference evidence="4" key="1">
    <citation type="submission" date="2018-05" db="EMBL/GenBank/DDBJ databases">
        <authorList>
            <person name="Li X."/>
        </authorList>
    </citation>
    <scope>NUCLEOTIDE SEQUENCE [LARGE SCALE GENOMIC DNA]</scope>
    <source>
        <strain evidence="4">LX32</strain>
    </source>
</reference>
<protein>
    <submittedName>
        <fullName evidence="3">Transporter</fullName>
    </submittedName>
</protein>
<proteinExistence type="inferred from homology"/>
<keyword evidence="2" id="KW-0732">Signal</keyword>
<dbReference type="InterPro" id="IPR003423">
    <property type="entry name" value="OMP_efflux"/>
</dbReference>
<dbReference type="OrthoDB" id="7616531at2"/>
<organism evidence="3 4">
    <name type="scientific">Phenylobacterium soli</name>
    <dbReference type="NCBI Taxonomy" id="2170551"/>
    <lineage>
        <taxon>Bacteria</taxon>
        <taxon>Pseudomonadati</taxon>
        <taxon>Pseudomonadota</taxon>
        <taxon>Alphaproteobacteria</taxon>
        <taxon>Caulobacterales</taxon>
        <taxon>Caulobacteraceae</taxon>
        <taxon>Phenylobacterium</taxon>
    </lineage>
</organism>
<dbReference type="RefSeq" id="WP_111530050.1">
    <property type="nucleotide sequence ID" value="NZ_JBHRSG010000004.1"/>
</dbReference>
<evidence type="ECO:0000256" key="2">
    <source>
        <dbReference type="SAM" id="SignalP"/>
    </source>
</evidence>
<dbReference type="Gene3D" id="1.20.1600.10">
    <property type="entry name" value="Outer membrane efflux proteins (OEP)"/>
    <property type="match status" value="1"/>
</dbReference>
<dbReference type="PANTHER" id="PTHR30203:SF24">
    <property type="entry name" value="BLR4935 PROTEIN"/>
    <property type="match status" value="1"/>
</dbReference>
<dbReference type="Pfam" id="PF02321">
    <property type="entry name" value="OEP"/>
    <property type="match status" value="2"/>
</dbReference>
<dbReference type="EMBL" id="QFYQ01000001">
    <property type="protein sequence ID" value="RAK56303.1"/>
    <property type="molecule type" value="Genomic_DNA"/>
</dbReference>
<keyword evidence="4" id="KW-1185">Reference proteome</keyword>
<evidence type="ECO:0000313" key="3">
    <source>
        <dbReference type="EMBL" id="RAK56303.1"/>
    </source>
</evidence>
<dbReference type="Proteomes" id="UP000249254">
    <property type="component" value="Unassembled WGS sequence"/>
</dbReference>
<evidence type="ECO:0000256" key="1">
    <source>
        <dbReference type="ARBA" id="ARBA00007613"/>
    </source>
</evidence>
<dbReference type="PANTHER" id="PTHR30203">
    <property type="entry name" value="OUTER MEMBRANE CATION EFFLUX PROTEIN"/>
    <property type="match status" value="1"/>
</dbReference>
<comment type="caution">
    <text evidence="3">The sequence shown here is derived from an EMBL/GenBank/DDBJ whole genome shotgun (WGS) entry which is preliminary data.</text>
</comment>
<dbReference type="AlphaFoldDB" id="A0A328AMT9"/>
<sequence length="409" mass="43665">MRPFWLTSAAALIAGAAHAAPLTYAAALALAELSAPSLQAKARDVDAARAAAVAAGRLPDPKLRLGLDNFPISGPPAGRFGPDSMTMATVGVVQDVPNGAKRRAERARAAAEIGAAQSSQVVEGRDVRLATALAWVDLYYAERRLAALDEVETALKRMRETAPSQLSAGVARPAQTLEADQLLATLGDRRADLTAAVAKARAELARWTGDPAPEAAGAPPDLTVDAVALRAGLERHPQLLAYDALERQADAEVALARAQKRPDVGWDLTYQHRDPMWGDMVSLGATVSLPLFARTRQDPVIAAKTNTASRVRIEREATRRALRAQLDAALADHVMHHDRLMRAQETLVPLARRKSDLERSSYAAGSASLSEVLQALTGLAEAHIDALDREADVVRDAVRINLTYEAAQP</sequence>
<accession>A0A328AMT9</accession>
<dbReference type="SUPFAM" id="SSF56954">
    <property type="entry name" value="Outer membrane efflux proteins (OEP)"/>
    <property type="match status" value="1"/>
</dbReference>
<feature type="chain" id="PRO_5016444601" evidence="2">
    <location>
        <begin position="20"/>
        <end position="409"/>
    </location>
</feature>
<name>A0A328AMT9_9CAUL</name>
<dbReference type="GO" id="GO:0015562">
    <property type="term" value="F:efflux transmembrane transporter activity"/>
    <property type="evidence" value="ECO:0007669"/>
    <property type="project" value="InterPro"/>
</dbReference>
<feature type="signal peptide" evidence="2">
    <location>
        <begin position="1"/>
        <end position="19"/>
    </location>
</feature>
<comment type="similarity">
    <text evidence="1">Belongs to the outer membrane factor (OMF) (TC 1.B.17) family.</text>
</comment>
<gene>
    <name evidence="3" type="ORF">DJ017_10580</name>
</gene>